<reference evidence="2 3" key="1">
    <citation type="journal article" date="2010" name="J. Bacteriol.">
        <title>Brochothrix thermosphacta bacteriophages feature heterogeneous and highly mosaic genomes and utilize unique prophage insertion sites.</title>
        <authorList>
            <person name="Kilcher S."/>
            <person name="Loessner M.J."/>
            <person name="Klumpp J."/>
        </authorList>
    </citation>
    <scope>NUCLEOTIDE SEQUENCE [LARGE SCALE GENOMIC DNA]</scope>
</reference>
<keyword evidence="3" id="KW-1185">Reference proteome</keyword>
<accession>D9J0M3</accession>
<dbReference type="RefSeq" id="YP_004301409.1">
    <property type="nucleotide sequence ID" value="NC_015253.1"/>
</dbReference>
<sequence length="104" mass="11695">MNYRHISIKMVIILFIEASFFTVAPYLAQVLGAHAYELIATISAGIAVAIAVVICYDRVVIAPQKEEEISRIKEDLRVCMEITEQHTQTIARQNKVSKAHVKKP</sequence>
<evidence type="ECO:0000256" key="1">
    <source>
        <dbReference type="SAM" id="Phobius"/>
    </source>
</evidence>
<dbReference type="KEGG" id="vg:10359112"/>
<keyword evidence="1" id="KW-0472">Membrane</keyword>
<feature type="transmembrane region" description="Helical" evidence="1">
    <location>
        <begin position="38"/>
        <end position="56"/>
    </location>
</feature>
<dbReference type="GeneID" id="10359112"/>
<organism evidence="2 3">
    <name type="scientific">Brochothrix phage A9</name>
    <dbReference type="NCBI Taxonomy" id="857312"/>
    <lineage>
        <taxon>Viruses</taxon>
        <taxon>Duplodnaviria</taxon>
        <taxon>Heunggongvirae</taxon>
        <taxon>Uroviricota</taxon>
        <taxon>Caudoviricetes</taxon>
        <taxon>Herelleviridae</taxon>
        <taxon>Klumppvirus</taxon>
        <taxon>Klumppvirus A9</taxon>
    </lineage>
</organism>
<proteinExistence type="predicted"/>
<feature type="transmembrane region" description="Helical" evidence="1">
    <location>
        <begin position="12"/>
        <end position="32"/>
    </location>
</feature>
<name>D9J0M3_9CAUD</name>
<evidence type="ECO:0000313" key="3">
    <source>
        <dbReference type="Proteomes" id="UP000000331"/>
    </source>
</evidence>
<dbReference type="Proteomes" id="UP000000331">
    <property type="component" value="Segment"/>
</dbReference>
<keyword evidence="1" id="KW-1133">Transmembrane helix</keyword>
<evidence type="ECO:0000313" key="2">
    <source>
        <dbReference type="EMBL" id="ADJ53116.1"/>
    </source>
</evidence>
<dbReference type="EMBL" id="HM242243">
    <property type="protein sequence ID" value="ADJ53116.1"/>
    <property type="molecule type" value="Genomic_DNA"/>
</dbReference>
<keyword evidence="1" id="KW-0812">Transmembrane</keyword>
<protein>
    <submittedName>
        <fullName evidence="2">Gp76</fullName>
    </submittedName>
</protein>